<protein>
    <recommendedName>
        <fullName evidence="4">PsbP C-terminal domain-containing protein</fullName>
    </recommendedName>
</protein>
<evidence type="ECO:0008006" key="4">
    <source>
        <dbReference type="Google" id="ProtNLM"/>
    </source>
</evidence>
<evidence type="ECO:0000313" key="3">
    <source>
        <dbReference type="Proteomes" id="UP000789595"/>
    </source>
</evidence>
<feature type="signal peptide" evidence="1">
    <location>
        <begin position="1"/>
        <end position="18"/>
    </location>
</feature>
<evidence type="ECO:0000313" key="2">
    <source>
        <dbReference type="EMBL" id="CAH0370667.1"/>
    </source>
</evidence>
<evidence type="ECO:0000256" key="1">
    <source>
        <dbReference type="SAM" id="SignalP"/>
    </source>
</evidence>
<dbReference type="Proteomes" id="UP000789595">
    <property type="component" value="Unassembled WGS sequence"/>
</dbReference>
<gene>
    <name evidence="2" type="ORF">PECAL_3P05640</name>
</gene>
<organism evidence="2 3">
    <name type="scientific">Pelagomonas calceolata</name>
    <dbReference type="NCBI Taxonomy" id="35677"/>
    <lineage>
        <taxon>Eukaryota</taxon>
        <taxon>Sar</taxon>
        <taxon>Stramenopiles</taxon>
        <taxon>Ochrophyta</taxon>
        <taxon>Pelagophyceae</taxon>
        <taxon>Pelagomonadales</taxon>
        <taxon>Pelagomonadaceae</taxon>
        <taxon>Pelagomonas</taxon>
    </lineage>
</organism>
<comment type="caution">
    <text evidence="2">The sequence shown here is derived from an EMBL/GenBank/DDBJ whole genome shotgun (WGS) entry which is preliminary data.</text>
</comment>
<dbReference type="AlphaFoldDB" id="A0A8J2SND7"/>
<dbReference type="OrthoDB" id="196024at2759"/>
<name>A0A8J2SND7_9STRA</name>
<dbReference type="EMBL" id="CAKKNE010000003">
    <property type="protein sequence ID" value="CAH0370667.1"/>
    <property type="molecule type" value="Genomic_DNA"/>
</dbReference>
<proteinExistence type="predicted"/>
<keyword evidence="1" id="KW-0732">Signal</keyword>
<sequence length="251" mass="26119">MIRHVCIIIAAVLQRCASLAPKTVERRSALAALASLAAPANAKSYQSGLVFEGGAGGLTKTKPNTGVKTAAGAVDDERPKTTPAGPVAARLAGRKGLPVDVAFDAPFPTTPGLVSRDYQTGDGAYVLVAAAKGPLKKVVSDKIFAADGKYGSYGAPADVRLAKSENRGDGDEVFEYTFVALTPAMREVARRVRARAIQVGGDDVFILVAGSTAARWRVAEPALCKAVDSFSARPAPEFSAEMVAFRKKGGK</sequence>
<accession>A0A8J2SND7</accession>
<feature type="chain" id="PRO_5035307124" description="PsbP C-terminal domain-containing protein" evidence="1">
    <location>
        <begin position="19"/>
        <end position="251"/>
    </location>
</feature>
<reference evidence="2" key="1">
    <citation type="submission" date="2021-11" db="EMBL/GenBank/DDBJ databases">
        <authorList>
            <consortium name="Genoscope - CEA"/>
            <person name="William W."/>
        </authorList>
    </citation>
    <scope>NUCLEOTIDE SEQUENCE</scope>
</reference>
<keyword evidence="3" id="KW-1185">Reference proteome</keyword>